<dbReference type="Pfam" id="PF07690">
    <property type="entry name" value="MFS_1"/>
    <property type="match status" value="2"/>
</dbReference>
<dbReference type="RefSeq" id="WP_131913862.1">
    <property type="nucleotide sequence ID" value="NZ_OU594967.1"/>
</dbReference>
<feature type="transmembrane region" description="Helical" evidence="4">
    <location>
        <begin position="286"/>
        <end position="305"/>
    </location>
</feature>
<evidence type="ECO:0000256" key="1">
    <source>
        <dbReference type="ARBA" id="ARBA00022692"/>
    </source>
</evidence>
<gene>
    <name evidence="6" type="ORF">EV690_3118</name>
</gene>
<reference evidence="6 7" key="1">
    <citation type="submission" date="2019-03" db="EMBL/GenBank/DDBJ databases">
        <title>Genomic Encyclopedia of Type Strains, Phase IV (KMG-IV): sequencing the most valuable type-strain genomes for metagenomic binning, comparative biology and taxonomic classification.</title>
        <authorList>
            <person name="Goeker M."/>
        </authorList>
    </citation>
    <scope>NUCLEOTIDE SEQUENCE [LARGE SCALE GENOMIC DNA]</scope>
    <source>
        <strain evidence="6 7">DSM 18577</strain>
    </source>
</reference>
<dbReference type="SUPFAM" id="SSF103473">
    <property type="entry name" value="MFS general substrate transporter"/>
    <property type="match status" value="1"/>
</dbReference>
<feature type="domain" description="Major facilitator superfamily (MFS) profile" evidence="5">
    <location>
        <begin position="10"/>
        <end position="396"/>
    </location>
</feature>
<dbReference type="Gene3D" id="1.20.1250.20">
    <property type="entry name" value="MFS general substrate transporter like domains"/>
    <property type="match status" value="2"/>
</dbReference>
<dbReference type="Proteomes" id="UP000295565">
    <property type="component" value="Unassembled WGS sequence"/>
</dbReference>
<dbReference type="AlphaFoldDB" id="A0A4R1J8S7"/>
<sequence>MTHSKQQQRIRMMTLIGTIMAQFALGSVYTWSLFNSGLASKLHEPVNKVAFSFGLLSLALAVASSISGKLQDRFGVRNVTIAAAVLMGAGLMLTSISANLWSLYLFAGIILGLADGTGYLMTLSNCVKWFPERKGLISALSIGAYGLGSLGFKYINLFLLNHFHLAQTFQIWGMLCLAIILIGGLMMKDAPVAGNQSAKVASAAQSREFTLAESIVHPQFWMLALIFLTVCMSGLFVIGVAKDIGTNMVHLSLATATQSVAVIALANLLGRLILGVLSDKMARIRVVSIALVLSLFGIALLLFHTSGSMSFYLAIACIAFSFGGTITVFPSLVSDFFGMTNLTKNYGAIYLGFGIGSLAASMVSSLLGGFVPTFYLILVLLAISLVISLMVRQPGTVQNKGFEHQGLFAQQSH</sequence>
<dbReference type="PANTHER" id="PTHR11360:SF317">
    <property type="entry name" value="MAJOR FACILITATOR SUPERFAMILY (MFS) PROFILE DOMAIN-CONTAINING PROTEIN-RELATED"/>
    <property type="match status" value="1"/>
</dbReference>
<feature type="transmembrane region" description="Helical" evidence="4">
    <location>
        <begin position="169"/>
        <end position="187"/>
    </location>
</feature>
<feature type="transmembrane region" description="Helical" evidence="4">
    <location>
        <begin position="373"/>
        <end position="391"/>
    </location>
</feature>
<dbReference type="InterPro" id="IPR050327">
    <property type="entry name" value="Proton-linked_MCT"/>
</dbReference>
<feature type="transmembrane region" description="Helical" evidence="4">
    <location>
        <begin position="345"/>
        <end position="367"/>
    </location>
</feature>
<keyword evidence="7" id="KW-1185">Reference proteome</keyword>
<name>A0A4R1J8S7_9GAMM</name>
<proteinExistence type="predicted"/>
<feature type="transmembrane region" description="Helical" evidence="4">
    <location>
        <begin position="104"/>
        <end position="123"/>
    </location>
</feature>
<dbReference type="GO" id="GO:0022857">
    <property type="term" value="F:transmembrane transporter activity"/>
    <property type="evidence" value="ECO:0007669"/>
    <property type="project" value="InterPro"/>
</dbReference>
<evidence type="ECO:0000313" key="6">
    <source>
        <dbReference type="EMBL" id="TCK46966.1"/>
    </source>
</evidence>
<dbReference type="FunFam" id="1.20.1250.20:FF:000194">
    <property type="entry name" value="Inner membrane protein yhjX"/>
    <property type="match status" value="1"/>
</dbReference>
<feature type="transmembrane region" description="Helical" evidence="4">
    <location>
        <begin position="311"/>
        <end position="333"/>
    </location>
</feature>
<feature type="transmembrane region" description="Helical" evidence="4">
    <location>
        <begin position="135"/>
        <end position="157"/>
    </location>
</feature>
<keyword evidence="2 4" id="KW-1133">Transmembrane helix</keyword>
<evidence type="ECO:0000256" key="2">
    <source>
        <dbReference type="ARBA" id="ARBA00022989"/>
    </source>
</evidence>
<comment type="caution">
    <text evidence="6">The sequence shown here is derived from an EMBL/GenBank/DDBJ whole genome shotgun (WGS) entry which is preliminary data.</text>
</comment>
<dbReference type="CDD" id="cd17353">
    <property type="entry name" value="MFS_OFA_like"/>
    <property type="match status" value="1"/>
</dbReference>
<dbReference type="PROSITE" id="PS50850">
    <property type="entry name" value="MFS"/>
    <property type="match status" value="1"/>
</dbReference>
<protein>
    <submittedName>
        <fullName evidence="6">OFA family oxalate/formate antiporter-like MFS transporter</fullName>
    </submittedName>
</protein>
<keyword evidence="3 4" id="KW-0472">Membrane</keyword>
<accession>A0A4R1J8S7</accession>
<feature type="transmembrane region" description="Helical" evidence="4">
    <location>
        <begin position="220"/>
        <end position="241"/>
    </location>
</feature>
<feature type="transmembrane region" description="Helical" evidence="4">
    <location>
        <begin position="49"/>
        <end position="67"/>
    </location>
</feature>
<dbReference type="InterPro" id="IPR011701">
    <property type="entry name" value="MFS"/>
</dbReference>
<organism evidence="6 7">
    <name type="scientific">Celerinatantimonas diazotrophica</name>
    <dbReference type="NCBI Taxonomy" id="412034"/>
    <lineage>
        <taxon>Bacteria</taxon>
        <taxon>Pseudomonadati</taxon>
        <taxon>Pseudomonadota</taxon>
        <taxon>Gammaproteobacteria</taxon>
        <taxon>Celerinatantimonadaceae</taxon>
        <taxon>Celerinatantimonas</taxon>
    </lineage>
</organism>
<evidence type="ECO:0000313" key="7">
    <source>
        <dbReference type="Proteomes" id="UP000295565"/>
    </source>
</evidence>
<dbReference type="InterPro" id="IPR036259">
    <property type="entry name" value="MFS_trans_sf"/>
</dbReference>
<dbReference type="InterPro" id="IPR020846">
    <property type="entry name" value="MFS_dom"/>
</dbReference>
<feature type="transmembrane region" description="Helical" evidence="4">
    <location>
        <begin position="79"/>
        <end position="98"/>
    </location>
</feature>
<dbReference type="PANTHER" id="PTHR11360">
    <property type="entry name" value="MONOCARBOXYLATE TRANSPORTER"/>
    <property type="match status" value="1"/>
</dbReference>
<dbReference type="EMBL" id="SMGD01000016">
    <property type="protein sequence ID" value="TCK46966.1"/>
    <property type="molecule type" value="Genomic_DNA"/>
</dbReference>
<dbReference type="OrthoDB" id="9793415at2"/>
<feature type="transmembrane region" description="Helical" evidence="4">
    <location>
        <begin position="12"/>
        <end position="34"/>
    </location>
</feature>
<keyword evidence="1 4" id="KW-0812">Transmembrane</keyword>
<feature type="transmembrane region" description="Helical" evidence="4">
    <location>
        <begin position="253"/>
        <end position="274"/>
    </location>
</feature>
<evidence type="ECO:0000256" key="4">
    <source>
        <dbReference type="SAM" id="Phobius"/>
    </source>
</evidence>
<evidence type="ECO:0000256" key="3">
    <source>
        <dbReference type="ARBA" id="ARBA00023136"/>
    </source>
</evidence>
<evidence type="ECO:0000259" key="5">
    <source>
        <dbReference type="PROSITE" id="PS50850"/>
    </source>
</evidence>